<dbReference type="GO" id="GO:0010333">
    <property type="term" value="F:terpene synthase activity"/>
    <property type="evidence" value="ECO:0007669"/>
    <property type="project" value="InterPro"/>
</dbReference>
<dbReference type="Gene3D" id="1.10.600.10">
    <property type="entry name" value="Farnesyl Diphosphate Synthase"/>
    <property type="match status" value="1"/>
</dbReference>
<accession>A0A7X0C8E4</accession>
<organism evidence="3 4">
    <name type="scientific">Nonomuraea muscovyensis</name>
    <dbReference type="NCBI Taxonomy" id="1124761"/>
    <lineage>
        <taxon>Bacteria</taxon>
        <taxon>Bacillati</taxon>
        <taxon>Actinomycetota</taxon>
        <taxon>Actinomycetes</taxon>
        <taxon>Streptosporangiales</taxon>
        <taxon>Streptosporangiaceae</taxon>
        <taxon>Nonomuraea</taxon>
    </lineage>
</organism>
<dbReference type="AlphaFoldDB" id="A0A7X0C8E4"/>
<name>A0A7X0C8E4_9ACTN</name>
<dbReference type="Pfam" id="PF19086">
    <property type="entry name" value="Terpene_syn_C_2"/>
    <property type="match status" value="1"/>
</dbReference>
<dbReference type="SFLD" id="SFLDS00005">
    <property type="entry name" value="Isoprenoid_Synthase_Type_I"/>
    <property type="match status" value="1"/>
</dbReference>
<keyword evidence="4" id="KW-1185">Reference proteome</keyword>
<dbReference type="Proteomes" id="UP000583800">
    <property type="component" value="Unassembled WGS sequence"/>
</dbReference>
<evidence type="ECO:0000256" key="2">
    <source>
        <dbReference type="RuleBase" id="RU366034"/>
    </source>
</evidence>
<reference evidence="3 4" key="1">
    <citation type="submission" date="2020-08" db="EMBL/GenBank/DDBJ databases">
        <title>Sequencing the genomes of 1000 actinobacteria strains.</title>
        <authorList>
            <person name="Klenk H.-P."/>
        </authorList>
    </citation>
    <scope>NUCLEOTIDE SEQUENCE [LARGE SCALE GENOMIC DNA]</scope>
    <source>
        <strain evidence="3 4">DSM 45913</strain>
    </source>
</reference>
<dbReference type="SUPFAM" id="SSF48576">
    <property type="entry name" value="Terpenoid synthases"/>
    <property type="match status" value="1"/>
</dbReference>
<evidence type="ECO:0000256" key="1">
    <source>
        <dbReference type="ARBA" id="ARBA00023239"/>
    </source>
</evidence>
<dbReference type="RefSeq" id="WP_185086954.1">
    <property type="nucleotide sequence ID" value="NZ_JACHJB010000002.1"/>
</dbReference>
<keyword evidence="1 2" id="KW-0456">Lyase</keyword>
<comment type="caution">
    <text evidence="3">The sequence shown here is derived from an EMBL/GenBank/DDBJ whole genome shotgun (WGS) entry which is preliminary data.</text>
</comment>
<keyword evidence="2" id="KW-0479">Metal-binding</keyword>
<keyword evidence="2" id="KW-0460">Magnesium</keyword>
<dbReference type="InterPro" id="IPR008949">
    <property type="entry name" value="Isoprenoid_synthase_dom_sf"/>
</dbReference>
<dbReference type="InterPro" id="IPR034686">
    <property type="entry name" value="Terpene_cyclase-like_2"/>
</dbReference>
<sequence length="334" mass="38525">MASSTHLFDATPIRIPPLRCPFPSRVNPHVSEASEDSFAWLLESGMLNEPDMLERYRSARFGWLTARAYPLVERDMLKLLMDWCIWLFAFDDGFCESEDLSRHTALIARALPQMFRVLHDIETDEPVTNVFARSLRDVKARIAVHAKPDQLDRWSTATKEYIFAQVWEAANRESDVVPTPEDYVFMRRRTGAMYPVYALIDIAAGHRLTPDEWHHPDIRALTEHANDLVVWDNDLFSYAKERQHDKARHNLVNVLITHRGCSLQEALDEVAQMHDGAVAEMVRLRRSVETWAGGSVLAYVEGLEHWVRGHIEYSLSSARYVHAWPSDTKWTQAD</sequence>
<protein>
    <recommendedName>
        <fullName evidence="2">Terpene synthase</fullName>
        <ecNumber evidence="2">4.2.3.-</ecNumber>
    </recommendedName>
</protein>
<comment type="cofactor">
    <cofactor evidence="2">
        <name>Mg(2+)</name>
        <dbReference type="ChEBI" id="CHEBI:18420"/>
    </cofactor>
</comment>
<dbReference type="EMBL" id="JACHJB010000002">
    <property type="protein sequence ID" value="MBB6349380.1"/>
    <property type="molecule type" value="Genomic_DNA"/>
</dbReference>
<comment type="similarity">
    <text evidence="2">Belongs to the terpene synthase family.</text>
</comment>
<dbReference type="PANTHER" id="PTHR35201:SF4">
    <property type="entry name" value="BETA-PINACENE SYNTHASE-RELATED"/>
    <property type="match status" value="1"/>
</dbReference>
<gene>
    <name evidence="3" type="ORF">FHU36_005925</name>
</gene>
<dbReference type="SFLD" id="SFLDG01020">
    <property type="entry name" value="Terpene_Cyclase_Like_2"/>
    <property type="match status" value="1"/>
</dbReference>
<dbReference type="PANTHER" id="PTHR35201">
    <property type="entry name" value="TERPENE SYNTHASE"/>
    <property type="match status" value="1"/>
</dbReference>
<evidence type="ECO:0000313" key="4">
    <source>
        <dbReference type="Proteomes" id="UP000583800"/>
    </source>
</evidence>
<proteinExistence type="inferred from homology"/>
<evidence type="ECO:0000313" key="3">
    <source>
        <dbReference type="EMBL" id="MBB6349380.1"/>
    </source>
</evidence>
<dbReference type="EC" id="4.2.3.-" evidence="2"/>
<dbReference type="GO" id="GO:0046872">
    <property type="term" value="F:metal ion binding"/>
    <property type="evidence" value="ECO:0007669"/>
    <property type="project" value="UniProtKB-KW"/>
</dbReference>